<protein>
    <submittedName>
        <fullName evidence="1">Putative redox protein</fullName>
    </submittedName>
</protein>
<dbReference type="RefSeq" id="WP_076382617.1">
    <property type="nucleotide sequence ID" value="NZ_AP017422.1"/>
</dbReference>
<dbReference type="InterPro" id="IPR003718">
    <property type="entry name" value="OsmC/Ohr_fam"/>
</dbReference>
<gene>
    <name evidence="1" type="ORF">SAMN05421788_11548</name>
</gene>
<dbReference type="Pfam" id="PF02566">
    <property type="entry name" value="OsmC"/>
    <property type="match status" value="1"/>
</dbReference>
<proteinExistence type="predicted"/>
<accession>A0A173MCA3</accession>
<dbReference type="OrthoDB" id="9791538at2"/>
<evidence type="ECO:0000313" key="2">
    <source>
        <dbReference type="Proteomes" id="UP000186917"/>
    </source>
</evidence>
<sequence>MTQISATIGTELYRMQIQTATNALIADEPEELGGQDLGFSPADLLAASLGACTCATLRMYADKKGWDLTDVQADVTFERDFANNQSHFTRTITLTGNLDEEQRQRLLTIANNCFIHKTLTNPIDIATSLSPL</sequence>
<dbReference type="SUPFAM" id="SSF82784">
    <property type="entry name" value="OsmC-like"/>
    <property type="match status" value="1"/>
</dbReference>
<dbReference type="AlphaFoldDB" id="A0A173MCA3"/>
<dbReference type="EMBL" id="FTOR01000015">
    <property type="protein sequence ID" value="SIT34219.1"/>
    <property type="molecule type" value="Genomic_DNA"/>
</dbReference>
<reference evidence="2" key="1">
    <citation type="submission" date="2017-01" db="EMBL/GenBank/DDBJ databases">
        <authorList>
            <person name="Varghese N."/>
            <person name="Submissions S."/>
        </authorList>
    </citation>
    <scope>NUCLEOTIDE SEQUENCE [LARGE SCALE GENOMIC DNA]</scope>
    <source>
        <strain evidence="2">DSM 21054</strain>
    </source>
</reference>
<dbReference type="PANTHER" id="PTHR39624:SF2">
    <property type="entry name" value="OSMC-LIKE PROTEIN"/>
    <property type="match status" value="1"/>
</dbReference>
<keyword evidence="2" id="KW-1185">Reference proteome</keyword>
<dbReference type="InterPro" id="IPR036102">
    <property type="entry name" value="OsmC/Ohrsf"/>
</dbReference>
<organism evidence="1 2">
    <name type="scientific">Filimonas lacunae</name>
    <dbReference type="NCBI Taxonomy" id="477680"/>
    <lineage>
        <taxon>Bacteria</taxon>
        <taxon>Pseudomonadati</taxon>
        <taxon>Bacteroidota</taxon>
        <taxon>Chitinophagia</taxon>
        <taxon>Chitinophagales</taxon>
        <taxon>Chitinophagaceae</taxon>
        <taxon>Filimonas</taxon>
    </lineage>
</organism>
<dbReference type="KEGG" id="fln:FLA_1116"/>
<dbReference type="InterPro" id="IPR015946">
    <property type="entry name" value="KH_dom-like_a/b"/>
</dbReference>
<evidence type="ECO:0000313" key="1">
    <source>
        <dbReference type="EMBL" id="SIT34219.1"/>
    </source>
</evidence>
<dbReference type="PANTHER" id="PTHR39624">
    <property type="entry name" value="PROTEIN INVOLVED IN RIMO-MEDIATED BETA-METHYLTHIOLATION OF RIBOSOMAL PROTEIN S12 YCAO"/>
    <property type="match status" value="1"/>
</dbReference>
<dbReference type="Proteomes" id="UP000186917">
    <property type="component" value="Unassembled WGS sequence"/>
</dbReference>
<dbReference type="Gene3D" id="3.30.300.20">
    <property type="match status" value="1"/>
</dbReference>
<name>A0A173MCA3_9BACT</name>